<gene>
    <name evidence="1" type="ORF">ACFQZU_20725</name>
</gene>
<evidence type="ECO:0000313" key="2">
    <source>
        <dbReference type="Proteomes" id="UP001596956"/>
    </source>
</evidence>
<accession>A0ABW3BL49</accession>
<proteinExistence type="predicted"/>
<reference evidence="2" key="1">
    <citation type="journal article" date="2019" name="Int. J. Syst. Evol. Microbiol.">
        <title>The Global Catalogue of Microorganisms (GCM) 10K type strain sequencing project: providing services to taxonomists for standard genome sequencing and annotation.</title>
        <authorList>
            <consortium name="The Broad Institute Genomics Platform"/>
            <consortium name="The Broad Institute Genome Sequencing Center for Infectious Disease"/>
            <person name="Wu L."/>
            <person name="Ma J."/>
        </authorList>
    </citation>
    <scope>NUCLEOTIDE SEQUENCE [LARGE SCALE GENOMIC DNA]</scope>
    <source>
        <strain evidence="2">CCUG 63369</strain>
    </source>
</reference>
<sequence>MPDEQLVVADYRAARNYAVGDGSLRELGGGVLAEHAGFLTLPHRDGSPAEWAFADDRSGSLVVGEPGGERRHPIAIPAEHLACDPAGRYVAVTTGAGAGTEPWSDVVTLVDLDAQAPVRFRVRTGEPGVMITPDQLSGDPVLVLRHREPGAIEAIALARAAAVGPHVPALRGALTGDVAEDGHGD</sequence>
<dbReference type="Proteomes" id="UP001596956">
    <property type="component" value="Unassembled WGS sequence"/>
</dbReference>
<dbReference type="EMBL" id="JBHTHR010001077">
    <property type="protein sequence ID" value="MFD0803724.1"/>
    <property type="molecule type" value="Genomic_DNA"/>
</dbReference>
<keyword evidence="2" id="KW-1185">Reference proteome</keyword>
<feature type="non-terminal residue" evidence="1">
    <location>
        <position position="185"/>
    </location>
</feature>
<evidence type="ECO:0000313" key="1">
    <source>
        <dbReference type="EMBL" id="MFD0803724.1"/>
    </source>
</evidence>
<name>A0ABW3BL49_9ACTN</name>
<protein>
    <submittedName>
        <fullName evidence="1">Uncharacterized protein</fullName>
    </submittedName>
</protein>
<organism evidence="1 2">
    <name type="scientific">Streptomonospora algeriensis</name>
    <dbReference type="NCBI Taxonomy" id="995084"/>
    <lineage>
        <taxon>Bacteria</taxon>
        <taxon>Bacillati</taxon>
        <taxon>Actinomycetota</taxon>
        <taxon>Actinomycetes</taxon>
        <taxon>Streptosporangiales</taxon>
        <taxon>Nocardiopsidaceae</taxon>
        <taxon>Streptomonospora</taxon>
    </lineage>
</organism>
<comment type="caution">
    <text evidence="1">The sequence shown here is derived from an EMBL/GenBank/DDBJ whole genome shotgun (WGS) entry which is preliminary data.</text>
</comment>